<dbReference type="PANTHER" id="PTHR12360:SF1">
    <property type="entry name" value="NF-X1-TYPE ZINC FINGER PROTEIN NFXL1"/>
    <property type="match status" value="1"/>
</dbReference>
<dbReference type="GO" id="GO:0008270">
    <property type="term" value="F:zinc ion binding"/>
    <property type="evidence" value="ECO:0007669"/>
    <property type="project" value="UniProtKB-KW"/>
</dbReference>
<dbReference type="AlphaFoldDB" id="A0AAN7P652"/>
<dbReference type="InterPro" id="IPR000967">
    <property type="entry name" value="Znf_NFX1"/>
</dbReference>
<dbReference type="SUPFAM" id="SSF57850">
    <property type="entry name" value="RING/U-box"/>
    <property type="match status" value="1"/>
</dbReference>
<dbReference type="SMART" id="SM00438">
    <property type="entry name" value="ZnF_NFX"/>
    <property type="match status" value="10"/>
</dbReference>
<gene>
    <name evidence="10" type="ORF">RN001_010138</name>
</gene>
<dbReference type="Proteomes" id="UP001353858">
    <property type="component" value="Unassembled WGS sequence"/>
</dbReference>
<keyword evidence="4 6" id="KW-0863">Zinc-finger</keyword>
<comment type="similarity">
    <text evidence="1">Belongs to the NFX1 family.</text>
</comment>
<dbReference type="PANTHER" id="PTHR12360">
    <property type="entry name" value="NUCLEAR TRANSCRIPTION FACTOR, X-BOX BINDING 1 NFX1"/>
    <property type="match status" value="1"/>
</dbReference>
<keyword evidence="11" id="KW-1185">Reference proteome</keyword>
<evidence type="ECO:0000256" key="5">
    <source>
        <dbReference type="ARBA" id="ARBA00022833"/>
    </source>
</evidence>
<dbReference type="InterPro" id="IPR034078">
    <property type="entry name" value="NFX1_fam"/>
</dbReference>
<dbReference type="GO" id="GO:0005634">
    <property type="term" value="C:nucleus"/>
    <property type="evidence" value="ECO:0007669"/>
    <property type="project" value="InterPro"/>
</dbReference>
<dbReference type="CDD" id="cd06008">
    <property type="entry name" value="NF-X1-zinc-finger"/>
    <property type="match status" value="6"/>
</dbReference>
<evidence type="ECO:0000256" key="6">
    <source>
        <dbReference type="PROSITE-ProRule" id="PRU00146"/>
    </source>
</evidence>
<sequence>MHGKNKQPISAWFKKDARVNNQQVKQTKTNNSEMKFKQAHDKLQEAVKRHTKDYDSSSEEEELQINDIIESTFKSYARSGGTNDSLCRTNLFLTDSVTSGSKICVICISSVKRTDKVWNCEGCFSVFHLMCIQRWSKDKVVQLKQSLSDGIPTKINLKIVWDCPKCRQEYDPSNIPDKYLCFCKKTENPIFQPLLVPHSCGEACHKDLQPLCGHKCLLLCHPGPCPPCPQTVNVTCYCRRRPPRTQRCNNKEWSCGTPCEKKLSCKNHKCGLPCHPGECPPCLKKSIQKCVCGAKSKLRDCSTPIWECEQICNKLLECGKHTCPIVCHVGSCEPCALSKPRTCPCGKTSYTLDCTEDTPTCGDTCEKLLECGVHICFQRCHKDKCGMCLEVVKKTCRCGLHTKEVQCRKDYLCETKCKKIKDCYKHPCNRKCCEGNCPPCEKPCGRTLNCGNHKCSSVCHRGPCYPCNLTETVSCRCGGTTISVPCGRKKKTRPPRCLLPCKIRPNCHHKKREKHNCHFNSCPPCRQICSKNLPSCLHKCPTPCHSAVLVMMEGQKGSMPWEQTEPQLVQKALPCPDCVVPVPVTCLGKHETTDWPCHLAKESSCGRPCGRELECGNHTCFLRCHVVENAVDEITAGSNCLKCDNSCLKPRPEGCSHSCVKPCHSGDCPPCKQMLRIKCLCGLNQPYILCSAWTSSSNKEELESCGNQCPKNYPCGHRCRANCHSGECPNPELCKKRVKISCSCKRIKKEFPCEDVRAKAVVVKCDEICLEKQKEEKRARDLENERKRKDEELKNKIELEKYEKLFHGKKKSRDRRNVSETEEVSFFKKYWMVVVSLVVLIISVYYIFMVR</sequence>
<dbReference type="InterPro" id="IPR019787">
    <property type="entry name" value="Znf_PHD-finger"/>
</dbReference>
<evidence type="ECO:0000256" key="4">
    <source>
        <dbReference type="ARBA" id="ARBA00022771"/>
    </source>
</evidence>
<keyword evidence="8" id="KW-0812">Transmembrane</keyword>
<evidence type="ECO:0000313" key="10">
    <source>
        <dbReference type="EMBL" id="KAK4877632.1"/>
    </source>
</evidence>
<proteinExistence type="inferred from homology"/>
<keyword evidence="2" id="KW-0479">Metal-binding</keyword>
<evidence type="ECO:0000256" key="2">
    <source>
        <dbReference type="ARBA" id="ARBA00022723"/>
    </source>
</evidence>
<dbReference type="CDD" id="cd16697">
    <property type="entry name" value="RING-CH-C4HC3_NFXL1"/>
    <property type="match status" value="1"/>
</dbReference>
<keyword evidence="8" id="KW-1133">Transmembrane helix</keyword>
<keyword evidence="3" id="KW-0677">Repeat</keyword>
<dbReference type="EMBL" id="JARPUR010000004">
    <property type="protein sequence ID" value="KAK4877632.1"/>
    <property type="molecule type" value="Genomic_DNA"/>
</dbReference>
<accession>A0AAN7P652</accession>
<name>A0AAN7P652_9COLE</name>
<dbReference type="Pfam" id="PF01422">
    <property type="entry name" value="zf-NF-X1"/>
    <property type="match status" value="11"/>
</dbReference>
<organism evidence="10 11">
    <name type="scientific">Aquatica leii</name>
    <dbReference type="NCBI Taxonomy" id="1421715"/>
    <lineage>
        <taxon>Eukaryota</taxon>
        <taxon>Metazoa</taxon>
        <taxon>Ecdysozoa</taxon>
        <taxon>Arthropoda</taxon>
        <taxon>Hexapoda</taxon>
        <taxon>Insecta</taxon>
        <taxon>Pterygota</taxon>
        <taxon>Neoptera</taxon>
        <taxon>Endopterygota</taxon>
        <taxon>Coleoptera</taxon>
        <taxon>Polyphaga</taxon>
        <taxon>Elateriformia</taxon>
        <taxon>Elateroidea</taxon>
        <taxon>Lampyridae</taxon>
        <taxon>Luciolinae</taxon>
        <taxon>Aquatica</taxon>
    </lineage>
</organism>
<dbReference type="GO" id="GO:0000977">
    <property type="term" value="F:RNA polymerase II transcription regulatory region sequence-specific DNA binding"/>
    <property type="evidence" value="ECO:0007669"/>
    <property type="project" value="TreeGrafter"/>
</dbReference>
<evidence type="ECO:0000256" key="8">
    <source>
        <dbReference type="SAM" id="Phobius"/>
    </source>
</evidence>
<keyword evidence="7" id="KW-0175">Coiled coil</keyword>
<feature type="transmembrane region" description="Helical" evidence="8">
    <location>
        <begin position="830"/>
        <end position="848"/>
    </location>
</feature>
<evidence type="ECO:0000256" key="1">
    <source>
        <dbReference type="ARBA" id="ARBA00007269"/>
    </source>
</evidence>
<comment type="caution">
    <text evidence="10">The sequence shown here is derived from an EMBL/GenBank/DDBJ whole genome shotgun (WGS) entry which is preliminary data.</text>
</comment>
<evidence type="ECO:0000259" key="9">
    <source>
        <dbReference type="PROSITE" id="PS50016"/>
    </source>
</evidence>
<dbReference type="PROSITE" id="PS50016">
    <property type="entry name" value="ZF_PHD_2"/>
    <property type="match status" value="1"/>
</dbReference>
<keyword evidence="5" id="KW-0862">Zinc</keyword>
<feature type="domain" description="PHD-type" evidence="9">
    <location>
        <begin position="101"/>
        <end position="169"/>
    </location>
</feature>
<evidence type="ECO:0000256" key="3">
    <source>
        <dbReference type="ARBA" id="ARBA00022737"/>
    </source>
</evidence>
<evidence type="ECO:0000256" key="7">
    <source>
        <dbReference type="SAM" id="Coils"/>
    </source>
</evidence>
<reference evidence="11" key="1">
    <citation type="submission" date="2023-01" db="EMBL/GenBank/DDBJ databases">
        <title>Key to firefly adult light organ development and bioluminescence: homeobox transcription factors regulate luciferase expression and transportation to peroxisome.</title>
        <authorList>
            <person name="Fu X."/>
        </authorList>
    </citation>
    <scope>NUCLEOTIDE SEQUENCE [LARGE SCALE GENOMIC DNA]</scope>
</reference>
<protein>
    <recommendedName>
        <fullName evidence="9">PHD-type domain-containing protein</fullName>
    </recommendedName>
</protein>
<keyword evidence="8" id="KW-0472">Membrane</keyword>
<evidence type="ECO:0000313" key="11">
    <source>
        <dbReference type="Proteomes" id="UP001353858"/>
    </source>
</evidence>
<dbReference type="GO" id="GO:0000981">
    <property type="term" value="F:DNA-binding transcription factor activity, RNA polymerase II-specific"/>
    <property type="evidence" value="ECO:0007669"/>
    <property type="project" value="TreeGrafter"/>
</dbReference>
<feature type="coiled-coil region" evidence="7">
    <location>
        <begin position="765"/>
        <end position="802"/>
    </location>
</feature>